<keyword evidence="4 12" id="KW-0894">Sodium channel</keyword>
<keyword evidence="11 12" id="KW-0407">Ion channel</keyword>
<dbReference type="AlphaFoldDB" id="A0A553P3E9"/>
<evidence type="ECO:0000256" key="10">
    <source>
        <dbReference type="ARBA" id="ARBA00023201"/>
    </source>
</evidence>
<dbReference type="EMBL" id="VCGU01000008">
    <property type="protein sequence ID" value="TRY72226.1"/>
    <property type="molecule type" value="Genomic_DNA"/>
</dbReference>
<evidence type="ECO:0000256" key="3">
    <source>
        <dbReference type="ARBA" id="ARBA00022448"/>
    </source>
</evidence>
<dbReference type="Proteomes" id="UP000318571">
    <property type="component" value="Chromosome 7"/>
</dbReference>
<protein>
    <submittedName>
        <fullName evidence="13">Uncharacterized protein</fullName>
    </submittedName>
</protein>
<dbReference type="InterPro" id="IPR001873">
    <property type="entry name" value="ENaC"/>
</dbReference>
<evidence type="ECO:0000313" key="14">
    <source>
        <dbReference type="Proteomes" id="UP000318571"/>
    </source>
</evidence>
<keyword evidence="6" id="KW-1133">Transmembrane helix</keyword>
<evidence type="ECO:0000256" key="9">
    <source>
        <dbReference type="ARBA" id="ARBA00023136"/>
    </source>
</evidence>
<evidence type="ECO:0000256" key="2">
    <source>
        <dbReference type="ARBA" id="ARBA00007193"/>
    </source>
</evidence>
<comment type="subcellular location">
    <subcellularLocation>
        <location evidence="1">Membrane</location>
        <topology evidence="1">Multi-pass membrane protein</topology>
    </subcellularLocation>
</comment>
<name>A0A553P3E9_TIGCA</name>
<evidence type="ECO:0000256" key="8">
    <source>
        <dbReference type="ARBA" id="ARBA00023065"/>
    </source>
</evidence>
<evidence type="ECO:0000256" key="5">
    <source>
        <dbReference type="ARBA" id="ARBA00022692"/>
    </source>
</evidence>
<dbReference type="GO" id="GO:0005272">
    <property type="term" value="F:sodium channel activity"/>
    <property type="evidence" value="ECO:0007669"/>
    <property type="project" value="UniProtKB-KW"/>
</dbReference>
<keyword evidence="8 12" id="KW-0406">Ion transport</keyword>
<keyword evidence="3 12" id="KW-0813">Transport</keyword>
<gene>
    <name evidence="13" type="ORF">TCAL_16132</name>
</gene>
<evidence type="ECO:0000256" key="6">
    <source>
        <dbReference type="ARBA" id="ARBA00022989"/>
    </source>
</evidence>
<comment type="similarity">
    <text evidence="2 12">Belongs to the amiloride-sensitive sodium channel (TC 1.A.6) family.</text>
</comment>
<evidence type="ECO:0000256" key="1">
    <source>
        <dbReference type="ARBA" id="ARBA00004141"/>
    </source>
</evidence>
<organism evidence="13 14">
    <name type="scientific">Tigriopus californicus</name>
    <name type="common">Marine copepod</name>
    <dbReference type="NCBI Taxonomy" id="6832"/>
    <lineage>
        <taxon>Eukaryota</taxon>
        <taxon>Metazoa</taxon>
        <taxon>Ecdysozoa</taxon>
        <taxon>Arthropoda</taxon>
        <taxon>Crustacea</taxon>
        <taxon>Multicrustacea</taxon>
        <taxon>Hexanauplia</taxon>
        <taxon>Copepoda</taxon>
        <taxon>Harpacticoida</taxon>
        <taxon>Harpacticidae</taxon>
        <taxon>Tigriopus</taxon>
    </lineage>
</organism>
<keyword evidence="7" id="KW-0915">Sodium</keyword>
<evidence type="ECO:0000256" key="12">
    <source>
        <dbReference type="RuleBase" id="RU000679"/>
    </source>
</evidence>
<evidence type="ECO:0000313" key="13">
    <source>
        <dbReference type="EMBL" id="TRY72226.1"/>
    </source>
</evidence>
<evidence type="ECO:0000256" key="4">
    <source>
        <dbReference type="ARBA" id="ARBA00022461"/>
    </source>
</evidence>
<keyword evidence="10 12" id="KW-0739">Sodium transport</keyword>
<keyword evidence="5 12" id="KW-0812">Transmembrane</keyword>
<reference evidence="13 14" key="1">
    <citation type="journal article" date="2018" name="Nat. Ecol. Evol.">
        <title>Genomic signatures of mitonuclear coevolution across populations of Tigriopus californicus.</title>
        <authorList>
            <person name="Barreto F.S."/>
            <person name="Watson E.T."/>
            <person name="Lima T.G."/>
            <person name="Willett C.S."/>
            <person name="Edmands S."/>
            <person name="Li W."/>
            <person name="Burton R.S."/>
        </authorList>
    </citation>
    <scope>NUCLEOTIDE SEQUENCE [LARGE SCALE GENOMIC DNA]</scope>
    <source>
        <strain evidence="13 14">San Diego</strain>
    </source>
</reference>
<keyword evidence="14" id="KW-1185">Reference proteome</keyword>
<evidence type="ECO:0000256" key="11">
    <source>
        <dbReference type="ARBA" id="ARBA00023303"/>
    </source>
</evidence>
<evidence type="ECO:0000256" key="7">
    <source>
        <dbReference type="ARBA" id="ARBA00023053"/>
    </source>
</evidence>
<accession>A0A553P3E9</accession>
<dbReference type="Pfam" id="PF00858">
    <property type="entry name" value="ASC"/>
    <property type="match status" value="1"/>
</dbReference>
<keyword evidence="9" id="KW-0472">Membrane</keyword>
<proteinExistence type="inferred from homology"/>
<comment type="caution">
    <text evidence="13">The sequence shown here is derived from an EMBL/GenBank/DDBJ whole genome shotgun (WGS) entry which is preliminary data.</text>
</comment>
<dbReference type="GO" id="GO:0016020">
    <property type="term" value="C:membrane"/>
    <property type="evidence" value="ECO:0007669"/>
    <property type="project" value="UniProtKB-SubCell"/>
</dbReference>
<sequence length="260" mass="30476">MHIPFQVLKTYLEKWNVTVEGSITWLSHQECDDMFILLQMEQYHHYDFGKNERDFGTDYGICCWYTPQLNFSAIPDQPDTDWAFWFNSVPKGAKTGKDNGFSVLFDIESFDYGYYDEGSEGLKVAVVHHLDMPLFVSERSMWLLEPKTRFQLHPLYIRPQISSFTVHGPKYLPKKARQTNDPDALQPISEALERFSPEERDCYKETEIDLMYLPKSHGYRYEMSNCLFEAAYEKILEVCHCAPGKFEFLTSKTWTSFLSA</sequence>